<evidence type="ECO:0000256" key="1">
    <source>
        <dbReference type="PROSITE-ProRule" id="PRU01211"/>
    </source>
</evidence>
<accession>A0A0C2FKY4</accession>
<proteinExistence type="predicted"/>
<reference evidence="3 4" key="1">
    <citation type="submission" date="2013-12" db="EMBL/GenBank/DDBJ databases">
        <title>Draft genome of the parsitic nematode Ancylostoma duodenale.</title>
        <authorList>
            <person name="Mitreva M."/>
        </authorList>
    </citation>
    <scope>NUCLEOTIDE SEQUENCE [LARGE SCALE GENOMIC DNA]</scope>
    <source>
        <strain evidence="3 4">Zhejiang</strain>
    </source>
</reference>
<gene>
    <name evidence="3" type="ORF">ANCDUO_22531</name>
</gene>
<dbReference type="SUPFAM" id="SSF55486">
    <property type="entry name" value="Metalloproteases ('zincins'), catalytic domain"/>
    <property type="match status" value="1"/>
</dbReference>
<evidence type="ECO:0000313" key="3">
    <source>
        <dbReference type="EMBL" id="KIH47409.1"/>
    </source>
</evidence>
<dbReference type="PANTHER" id="PTHR10127">
    <property type="entry name" value="DISCOIDIN, CUB, EGF, LAMININ , AND ZINC METALLOPROTEASE DOMAIN CONTAINING"/>
    <property type="match status" value="1"/>
</dbReference>
<dbReference type="Proteomes" id="UP000054047">
    <property type="component" value="Unassembled WGS sequence"/>
</dbReference>
<dbReference type="AlphaFoldDB" id="A0A0C2FKY4"/>
<organism evidence="3 4">
    <name type="scientific">Ancylostoma duodenale</name>
    <dbReference type="NCBI Taxonomy" id="51022"/>
    <lineage>
        <taxon>Eukaryota</taxon>
        <taxon>Metazoa</taxon>
        <taxon>Ecdysozoa</taxon>
        <taxon>Nematoda</taxon>
        <taxon>Chromadorea</taxon>
        <taxon>Rhabditida</taxon>
        <taxon>Rhabditina</taxon>
        <taxon>Rhabditomorpha</taxon>
        <taxon>Strongyloidea</taxon>
        <taxon>Ancylostomatidae</taxon>
        <taxon>Ancylostomatinae</taxon>
        <taxon>Ancylostoma</taxon>
    </lineage>
</organism>
<evidence type="ECO:0000259" key="2">
    <source>
        <dbReference type="PROSITE" id="PS51864"/>
    </source>
</evidence>
<dbReference type="Gene3D" id="3.40.390.10">
    <property type="entry name" value="Collagenase (Catalytic Domain)"/>
    <property type="match status" value="1"/>
</dbReference>
<comment type="caution">
    <text evidence="1">Lacks conserved residue(s) required for the propagation of feature annotation.</text>
</comment>
<dbReference type="PANTHER" id="PTHR10127:SF793">
    <property type="entry name" value="ZINC METALLOPROTEINASE NAS-31"/>
    <property type="match status" value="1"/>
</dbReference>
<feature type="domain" description="Peptidase M12A" evidence="2">
    <location>
        <begin position="1"/>
        <end position="96"/>
    </location>
</feature>
<dbReference type="EMBL" id="KN767756">
    <property type="protein sequence ID" value="KIH47409.1"/>
    <property type="molecule type" value="Genomic_DNA"/>
</dbReference>
<dbReference type="InterPro" id="IPR001506">
    <property type="entry name" value="Peptidase_M12A"/>
</dbReference>
<evidence type="ECO:0000313" key="4">
    <source>
        <dbReference type="Proteomes" id="UP000054047"/>
    </source>
</evidence>
<dbReference type="InterPro" id="IPR024079">
    <property type="entry name" value="MetalloPept_cat_dom_sf"/>
</dbReference>
<dbReference type="MEROPS" id="M12.310"/>
<dbReference type="PROSITE" id="PS51864">
    <property type="entry name" value="ASTACIN"/>
    <property type="match status" value="1"/>
</dbReference>
<dbReference type="OrthoDB" id="5819035at2759"/>
<sequence>MSRHDRDRFLTINSQNIKASWEDQFVKEPATRNENYNITYDFGSVMNYGAMSASFNKKPTMVPVDIMHQETLGSPFVSFYDLLMLNTHYNCFNKCKGNVKAAKCEMGGVPHPRDCTKCLCPRGYSGKLCNERPSGCGKVLKATKEYTDLSETMGNPDLDEQEDFEICWYWIESPPNTQIEVRIDGINGDLAVDGCKYHGVEIKSQKDQMATGYRQERLFALNTRGPLTQWNRFPLNI</sequence>
<dbReference type="GO" id="GO:0004222">
    <property type="term" value="F:metalloendopeptidase activity"/>
    <property type="evidence" value="ECO:0007669"/>
    <property type="project" value="InterPro"/>
</dbReference>
<keyword evidence="4" id="KW-1185">Reference proteome</keyword>
<dbReference type="Pfam" id="PF01400">
    <property type="entry name" value="Astacin"/>
    <property type="match status" value="1"/>
</dbReference>
<name>A0A0C2FKY4_9BILA</name>
<protein>
    <submittedName>
        <fullName evidence="3">Astacin</fullName>
    </submittedName>
</protein>
<dbReference type="GO" id="GO:0006508">
    <property type="term" value="P:proteolysis"/>
    <property type="evidence" value="ECO:0007669"/>
    <property type="project" value="InterPro"/>
</dbReference>